<keyword evidence="3" id="KW-1185">Reference proteome</keyword>
<protein>
    <submittedName>
        <fullName evidence="2">Uncharacterized protein</fullName>
    </submittedName>
</protein>
<reference evidence="2" key="2">
    <citation type="journal article" date="2023" name="IMA Fungus">
        <title>Comparative genomic study of the Penicillium genus elucidates a diverse pangenome and 15 lateral gene transfer events.</title>
        <authorList>
            <person name="Petersen C."/>
            <person name="Sorensen T."/>
            <person name="Nielsen M.R."/>
            <person name="Sondergaard T.E."/>
            <person name="Sorensen J.L."/>
            <person name="Fitzpatrick D.A."/>
            <person name="Frisvad J.C."/>
            <person name="Nielsen K.L."/>
        </authorList>
    </citation>
    <scope>NUCLEOTIDE SEQUENCE</scope>
    <source>
        <strain evidence="2">IBT 15544</strain>
    </source>
</reference>
<evidence type="ECO:0000256" key="1">
    <source>
        <dbReference type="SAM" id="MobiDB-lite"/>
    </source>
</evidence>
<gene>
    <name evidence="2" type="ORF">N7498_009782</name>
</gene>
<reference evidence="2" key="1">
    <citation type="submission" date="2022-12" db="EMBL/GenBank/DDBJ databases">
        <authorList>
            <person name="Petersen C."/>
        </authorList>
    </citation>
    <scope>NUCLEOTIDE SEQUENCE</scope>
    <source>
        <strain evidence="2">IBT 15544</strain>
    </source>
</reference>
<dbReference type="Proteomes" id="UP001150904">
    <property type="component" value="Unassembled WGS sequence"/>
</dbReference>
<dbReference type="GeneID" id="83184139"/>
<comment type="caution">
    <text evidence="2">The sequence shown here is derived from an EMBL/GenBank/DDBJ whole genome shotgun (WGS) entry which is preliminary data.</text>
</comment>
<name>A0A9W9J725_9EURO</name>
<dbReference type="OrthoDB" id="4498187at2759"/>
<dbReference type="AlphaFoldDB" id="A0A9W9J725"/>
<evidence type="ECO:0000313" key="2">
    <source>
        <dbReference type="EMBL" id="KAJ5190797.1"/>
    </source>
</evidence>
<feature type="compositionally biased region" description="Low complexity" evidence="1">
    <location>
        <begin position="76"/>
        <end position="89"/>
    </location>
</feature>
<sequence length="242" mass="26269">MDDTLFFSELSSSLYADCDDEESQRLFEAFLNFGDDSGLEFEEVAGAPLPVSPSKAVQPTCSSPPPTGPAPMIVDTSLSSGGSSTQQQTPPTPPTALPQVPVTYNIIEVWPGVYAQVLQAYTMTPVTMGHPAQGPFGVPAFAPWPMHSYISHPSQSSIPEYPIQSMPPQHPFHFGMNTTALPQTASQRAPASNKRAFEFVEPTVPEKFVANPNNHGRWEIDSVGNRKYLNAPKVKRPRVSGN</sequence>
<accession>A0A9W9J725</accession>
<evidence type="ECO:0000313" key="3">
    <source>
        <dbReference type="Proteomes" id="UP001150904"/>
    </source>
</evidence>
<feature type="region of interest" description="Disordered" evidence="1">
    <location>
        <begin position="50"/>
        <end position="97"/>
    </location>
</feature>
<organism evidence="2 3">
    <name type="scientific">Penicillium cinerascens</name>
    <dbReference type="NCBI Taxonomy" id="70096"/>
    <lineage>
        <taxon>Eukaryota</taxon>
        <taxon>Fungi</taxon>
        <taxon>Dikarya</taxon>
        <taxon>Ascomycota</taxon>
        <taxon>Pezizomycotina</taxon>
        <taxon>Eurotiomycetes</taxon>
        <taxon>Eurotiomycetidae</taxon>
        <taxon>Eurotiales</taxon>
        <taxon>Aspergillaceae</taxon>
        <taxon>Penicillium</taxon>
    </lineage>
</organism>
<proteinExistence type="predicted"/>
<dbReference type="EMBL" id="JAPQKR010000016">
    <property type="protein sequence ID" value="KAJ5190797.1"/>
    <property type="molecule type" value="Genomic_DNA"/>
</dbReference>
<dbReference type="RefSeq" id="XP_058303737.1">
    <property type="nucleotide sequence ID" value="XM_058456838.1"/>
</dbReference>